<organism evidence="8 9">
    <name type="scientific">Hanseniaspora osmophila</name>
    <dbReference type="NCBI Taxonomy" id="56408"/>
    <lineage>
        <taxon>Eukaryota</taxon>
        <taxon>Fungi</taxon>
        <taxon>Dikarya</taxon>
        <taxon>Ascomycota</taxon>
        <taxon>Saccharomycotina</taxon>
        <taxon>Saccharomycetes</taxon>
        <taxon>Saccharomycodales</taxon>
        <taxon>Saccharomycodaceae</taxon>
        <taxon>Hanseniaspora</taxon>
    </lineage>
</organism>
<evidence type="ECO:0000256" key="5">
    <source>
        <dbReference type="ARBA" id="ARBA00022927"/>
    </source>
</evidence>
<evidence type="ECO:0000256" key="2">
    <source>
        <dbReference type="ARBA" id="ARBA00010050"/>
    </source>
</evidence>
<gene>
    <name evidence="8" type="ORF">AWRI3579_g3554</name>
</gene>
<dbReference type="CDD" id="cd15832">
    <property type="entry name" value="SNAP"/>
    <property type="match status" value="1"/>
</dbReference>
<evidence type="ECO:0000256" key="4">
    <source>
        <dbReference type="ARBA" id="ARBA00022892"/>
    </source>
</evidence>
<dbReference type="FunFam" id="1.25.40.10:FF:000049">
    <property type="entry name" value="Alpha-soluble NSF attachment protein-like"/>
    <property type="match status" value="1"/>
</dbReference>
<dbReference type="Gene3D" id="1.25.40.10">
    <property type="entry name" value="Tetratricopeptide repeat domain"/>
    <property type="match status" value="1"/>
</dbReference>
<dbReference type="InterPro" id="IPR011990">
    <property type="entry name" value="TPR-like_helical_dom_sf"/>
</dbReference>
<dbReference type="InterPro" id="IPR000744">
    <property type="entry name" value="NSF_attach"/>
</dbReference>
<evidence type="ECO:0000256" key="3">
    <source>
        <dbReference type="ARBA" id="ARBA00022448"/>
    </source>
</evidence>
<proteinExistence type="inferred from homology"/>
<comment type="similarity">
    <text evidence="2 7">Belongs to the SNAP family.</text>
</comment>
<dbReference type="PANTHER" id="PTHR13768:SF8">
    <property type="entry name" value="ALPHA-SOLUBLE NSF ATTACHMENT PROTEIN"/>
    <property type="match status" value="1"/>
</dbReference>
<comment type="function">
    <text evidence="7">Required for vesicular transport between the endoplasmic reticulum and the Golgi apparatus.</text>
</comment>
<dbReference type="Proteomes" id="UP000095728">
    <property type="component" value="Unassembled WGS sequence"/>
</dbReference>
<name>A0A1E5R4J4_9ASCO</name>
<keyword evidence="5 7" id="KW-0653">Protein transport</keyword>
<dbReference type="PANTHER" id="PTHR13768">
    <property type="entry name" value="SOLUBLE NSF ATTACHMENT PROTEIN SNAP"/>
    <property type="match status" value="1"/>
</dbReference>
<dbReference type="FunCoup" id="A0A1E5R4J4">
    <property type="interactions" value="903"/>
</dbReference>
<keyword evidence="6 7" id="KW-0472">Membrane</keyword>
<dbReference type="AlphaFoldDB" id="A0A1E5R4J4"/>
<dbReference type="GO" id="GO:0005774">
    <property type="term" value="C:vacuolar membrane"/>
    <property type="evidence" value="ECO:0007669"/>
    <property type="project" value="TreeGrafter"/>
</dbReference>
<reference evidence="9" key="1">
    <citation type="journal article" date="2016" name="Genome Announc.">
        <title>Genome sequences of three species of Hanseniaspora isolated from spontaneous wine fermentations.</title>
        <authorList>
            <person name="Sternes P.R."/>
            <person name="Lee D."/>
            <person name="Kutyna D.R."/>
            <person name="Borneman A.R."/>
        </authorList>
    </citation>
    <scope>NUCLEOTIDE SEQUENCE [LARGE SCALE GENOMIC DNA]</scope>
    <source>
        <strain evidence="9">AWRI3579</strain>
    </source>
</reference>
<keyword evidence="3 7" id="KW-0813">Transport</keyword>
<evidence type="ECO:0000313" key="9">
    <source>
        <dbReference type="Proteomes" id="UP000095728"/>
    </source>
</evidence>
<dbReference type="OrthoDB" id="9984275at2759"/>
<keyword evidence="4 7" id="KW-0931">ER-Golgi transport</keyword>
<dbReference type="GO" id="GO:0035494">
    <property type="term" value="P:SNARE complex disassembly"/>
    <property type="evidence" value="ECO:0007669"/>
    <property type="project" value="TreeGrafter"/>
</dbReference>
<evidence type="ECO:0000256" key="6">
    <source>
        <dbReference type="ARBA" id="ARBA00023136"/>
    </source>
</evidence>
<dbReference type="STRING" id="56408.A0A1E5R4J4"/>
<dbReference type="SUPFAM" id="SSF48452">
    <property type="entry name" value="TPR-like"/>
    <property type="match status" value="1"/>
</dbReference>
<comment type="subcellular location">
    <subcellularLocation>
        <location evidence="1 7">Membrane</location>
        <topology evidence="1 7">Peripheral membrane protein</topology>
    </subcellularLocation>
</comment>
<evidence type="ECO:0000313" key="8">
    <source>
        <dbReference type="EMBL" id="OEJ81837.1"/>
    </source>
</evidence>
<sequence>MSDPLELIKQAEKKAQPTTGFFKFMSNDADKFEEAADLYVQAANSYRVSKQVGSAGECFMKAAECQLKAGNDNEAGNTFVEAFKMLKSFEPSKAAESLDKAISIFTAKTGQFRRAANYQFDLGELYETSLNDFPKAIAAYEAAGEWYGQDSATSLSNKSYLKCADLKALDNQFFEAVQIYNKVVENSLGNRLSAWSLKEYYLKIGLCHLAATDAVAAKKTLQDAQRNTDDPNCREYQLLSTLIDCYNEQDAEKLSAAVFDFDRFSKLDNWKTTILLKIKDSLISQEDDDLL</sequence>
<dbReference type="EMBL" id="LPNM01000010">
    <property type="protein sequence ID" value="OEJ81837.1"/>
    <property type="molecule type" value="Genomic_DNA"/>
</dbReference>
<keyword evidence="9" id="KW-1185">Reference proteome</keyword>
<protein>
    <submittedName>
        <fullName evidence="8">Vesicular-fusion protein SEC17</fullName>
    </submittedName>
</protein>
<dbReference type="GO" id="GO:0005483">
    <property type="term" value="F:soluble NSF attachment protein activity"/>
    <property type="evidence" value="ECO:0007669"/>
    <property type="project" value="TreeGrafter"/>
</dbReference>
<evidence type="ECO:0000256" key="7">
    <source>
        <dbReference type="RuleBase" id="RU367013"/>
    </source>
</evidence>
<dbReference type="PRINTS" id="PR00448">
    <property type="entry name" value="NSFATTACHMNT"/>
</dbReference>
<accession>A0A1E5R4J4</accession>
<dbReference type="Pfam" id="PF14938">
    <property type="entry name" value="SNAP"/>
    <property type="match status" value="1"/>
</dbReference>
<dbReference type="GO" id="GO:0019905">
    <property type="term" value="F:syntaxin binding"/>
    <property type="evidence" value="ECO:0007669"/>
    <property type="project" value="TreeGrafter"/>
</dbReference>
<dbReference type="InParanoid" id="A0A1E5R4J4"/>
<dbReference type="GO" id="GO:0031201">
    <property type="term" value="C:SNARE complex"/>
    <property type="evidence" value="ECO:0007669"/>
    <property type="project" value="TreeGrafter"/>
</dbReference>
<dbReference type="GO" id="GO:0006886">
    <property type="term" value="P:intracellular protein transport"/>
    <property type="evidence" value="ECO:0007669"/>
    <property type="project" value="UniProtKB-UniRule"/>
</dbReference>
<comment type="caution">
    <text evidence="8">The sequence shown here is derived from an EMBL/GenBank/DDBJ whole genome shotgun (WGS) entry which is preliminary data.</text>
</comment>
<evidence type="ECO:0000256" key="1">
    <source>
        <dbReference type="ARBA" id="ARBA00004170"/>
    </source>
</evidence>